<reference evidence="1 2" key="1">
    <citation type="submission" date="2020-08" db="EMBL/GenBank/DDBJ databases">
        <title>Genome public.</title>
        <authorList>
            <person name="Liu C."/>
            <person name="Sun Q."/>
        </authorList>
    </citation>
    <scope>NUCLEOTIDE SEQUENCE [LARGE SCALE GENOMIC DNA]</scope>
    <source>
        <strain evidence="1 2">NSJ-9</strain>
    </source>
</reference>
<proteinExistence type="predicted"/>
<comment type="caution">
    <text evidence="1">The sequence shown here is derived from an EMBL/GenBank/DDBJ whole genome shotgun (WGS) entry which is preliminary data.</text>
</comment>
<dbReference type="SUPFAM" id="SSF53706">
    <property type="entry name" value="Formate dehydrogenase/DMSO reductase, domains 1-3"/>
    <property type="match status" value="1"/>
</dbReference>
<dbReference type="PANTHER" id="PTHR39450">
    <property type="entry name" value="MOLYBDOPTERIN OXIDOREDUCTASE, 4FE-4S CLUSTER-BINDING SUBUNIT"/>
    <property type="match status" value="1"/>
</dbReference>
<dbReference type="RefSeq" id="WP_118281508.1">
    <property type="nucleotide sequence ID" value="NZ_JACOPG010000003.1"/>
</dbReference>
<dbReference type="InterPro" id="IPR012460">
    <property type="entry name" value="DUF1667"/>
</dbReference>
<keyword evidence="2" id="KW-1185">Reference proteome</keyword>
<dbReference type="Proteomes" id="UP000643810">
    <property type="component" value="Unassembled WGS sequence"/>
</dbReference>
<organism evidence="1 2">
    <name type="scientific">Roseburia lenta</name>
    <dbReference type="NCBI Taxonomy" id="2763061"/>
    <lineage>
        <taxon>Bacteria</taxon>
        <taxon>Bacillati</taxon>
        <taxon>Bacillota</taxon>
        <taxon>Clostridia</taxon>
        <taxon>Lachnospirales</taxon>
        <taxon>Lachnospiraceae</taxon>
        <taxon>Roseburia</taxon>
    </lineage>
</organism>
<evidence type="ECO:0000313" key="2">
    <source>
        <dbReference type="Proteomes" id="UP000643810"/>
    </source>
</evidence>
<accession>A0ABR7GGL4</accession>
<dbReference type="SUPFAM" id="SSF160148">
    <property type="entry name" value="CPE0013-like"/>
    <property type="match status" value="1"/>
</dbReference>
<evidence type="ECO:0000313" key="1">
    <source>
        <dbReference type="EMBL" id="MBC5686595.1"/>
    </source>
</evidence>
<dbReference type="PANTHER" id="PTHR39450:SF1">
    <property type="entry name" value="DUF1667 DOMAIN-CONTAINING PROTEIN"/>
    <property type="match status" value="1"/>
</dbReference>
<gene>
    <name evidence="1" type="ORF">H8R94_08305</name>
</gene>
<dbReference type="InterPro" id="IPR036593">
    <property type="entry name" value="CPE0013-like_sf"/>
</dbReference>
<dbReference type="EMBL" id="JACOPG010000003">
    <property type="protein sequence ID" value="MBC5686595.1"/>
    <property type="molecule type" value="Genomic_DNA"/>
</dbReference>
<protein>
    <submittedName>
        <fullName evidence="1">DUF1667 domain-containing protein</fullName>
    </submittedName>
</protein>
<sequence length="121" mass="12858">METRELICIGCPMGCSLKVTLENGQVTEVTGNTCPNGDKYARKECTNPTRIVTSSVRVKGGKINMVSCKTKEDIPKGMIFDICKALENVVVPAPVAIGDVVLANVCDTGVDVVATKNVDVK</sequence>
<name>A0ABR7GGL4_9FIRM</name>
<dbReference type="Gene3D" id="3.10.530.10">
    <property type="entry name" value="CPE0013-like"/>
    <property type="match status" value="1"/>
</dbReference>
<dbReference type="Pfam" id="PF07892">
    <property type="entry name" value="DUF1667"/>
    <property type="match status" value="1"/>
</dbReference>